<comment type="similarity">
    <text evidence="1">Belongs to the PA-PLA1 family.</text>
</comment>
<dbReference type="AlphaFoldDB" id="A0AA36BC95"/>
<dbReference type="PANTHER" id="PTHR23509">
    <property type="entry name" value="PA-PL1 PHOSPHOLIPASE FAMILY"/>
    <property type="match status" value="1"/>
</dbReference>
<dbReference type="SMART" id="SM01127">
    <property type="entry name" value="DDHD"/>
    <property type="match status" value="1"/>
</dbReference>
<evidence type="ECO:0000259" key="3">
    <source>
        <dbReference type="PROSITE" id="PS51043"/>
    </source>
</evidence>
<feature type="compositionally biased region" description="Acidic residues" evidence="2">
    <location>
        <begin position="29"/>
        <end position="39"/>
    </location>
</feature>
<dbReference type="InterPro" id="IPR058055">
    <property type="entry name" value="PA-PLA1"/>
</dbReference>
<dbReference type="Pfam" id="PF23463">
    <property type="entry name" value="WWE_2"/>
    <property type="match status" value="1"/>
</dbReference>
<protein>
    <submittedName>
        <fullName evidence="4">Phospholipase DDHD1 isoform X1</fullName>
    </submittedName>
</protein>
<dbReference type="EMBL" id="OX597825">
    <property type="protein sequence ID" value="CAI9731022.1"/>
    <property type="molecule type" value="Genomic_DNA"/>
</dbReference>
<keyword evidence="5" id="KW-1185">Reference proteome</keyword>
<reference evidence="4" key="1">
    <citation type="submission" date="2023-08" db="EMBL/GenBank/DDBJ databases">
        <authorList>
            <person name="Alioto T."/>
            <person name="Alioto T."/>
            <person name="Gomez Garrido J."/>
        </authorList>
    </citation>
    <scope>NUCLEOTIDE SEQUENCE</scope>
</reference>
<feature type="compositionally biased region" description="Low complexity" evidence="2">
    <location>
        <begin position="644"/>
        <end position="661"/>
    </location>
</feature>
<proteinExistence type="inferred from homology"/>
<dbReference type="PANTHER" id="PTHR23509:SF48">
    <property type="entry name" value="INTRACELLULAR PHOSPHOLIPASE A1"/>
    <property type="match status" value="1"/>
</dbReference>
<accession>A0AA36BC95</accession>
<feature type="compositionally biased region" description="Polar residues" evidence="2">
    <location>
        <begin position="42"/>
        <end position="53"/>
    </location>
</feature>
<dbReference type="GO" id="GO:0005737">
    <property type="term" value="C:cytoplasm"/>
    <property type="evidence" value="ECO:0007669"/>
    <property type="project" value="TreeGrafter"/>
</dbReference>
<evidence type="ECO:0000313" key="4">
    <source>
        <dbReference type="EMBL" id="CAI9731022.1"/>
    </source>
</evidence>
<evidence type="ECO:0000256" key="2">
    <source>
        <dbReference type="SAM" id="MobiDB-lite"/>
    </source>
</evidence>
<feature type="region of interest" description="Disordered" evidence="2">
    <location>
        <begin position="622"/>
        <end position="662"/>
    </location>
</feature>
<dbReference type="Pfam" id="PF02862">
    <property type="entry name" value="DDHD"/>
    <property type="match status" value="1"/>
</dbReference>
<evidence type="ECO:0000313" key="5">
    <source>
        <dbReference type="Proteomes" id="UP001162480"/>
    </source>
</evidence>
<feature type="compositionally biased region" description="Polar residues" evidence="2">
    <location>
        <begin position="629"/>
        <end position="643"/>
    </location>
</feature>
<organism evidence="4 5">
    <name type="scientific">Octopus vulgaris</name>
    <name type="common">Common octopus</name>
    <dbReference type="NCBI Taxonomy" id="6645"/>
    <lineage>
        <taxon>Eukaryota</taxon>
        <taxon>Metazoa</taxon>
        <taxon>Spiralia</taxon>
        <taxon>Lophotrochozoa</taxon>
        <taxon>Mollusca</taxon>
        <taxon>Cephalopoda</taxon>
        <taxon>Coleoidea</taxon>
        <taxon>Octopodiformes</taxon>
        <taxon>Octopoda</taxon>
        <taxon>Incirrata</taxon>
        <taxon>Octopodidae</taxon>
        <taxon>Octopus</taxon>
    </lineage>
</organism>
<feature type="region of interest" description="Disordered" evidence="2">
    <location>
        <begin position="1"/>
        <end position="121"/>
    </location>
</feature>
<feature type="compositionally biased region" description="Polar residues" evidence="2">
    <location>
        <begin position="96"/>
        <end position="108"/>
    </location>
</feature>
<dbReference type="InterPro" id="IPR004177">
    <property type="entry name" value="DDHD_dom"/>
</dbReference>
<dbReference type="PROSITE" id="PS51043">
    <property type="entry name" value="DDHD"/>
    <property type="match status" value="1"/>
</dbReference>
<evidence type="ECO:0000256" key="1">
    <source>
        <dbReference type="ARBA" id="ARBA00038464"/>
    </source>
</evidence>
<feature type="compositionally biased region" description="Acidic residues" evidence="2">
    <location>
        <begin position="71"/>
        <end position="84"/>
    </location>
</feature>
<dbReference type="GO" id="GO:0046872">
    <property type="term" value="F:metal ion binding"/>
    <property type="evidence" value="ECO:0007669"/>
    <property type="project" value="InterPro"/>
</dbReference>
<name>A0AA36BC95_OCTVU</name>
<feature type="compositionally biased region" description="Basic and acidic residues" evidence="2">
    <location>
        <begin position="55"/>
        <end position="70"/>
    </location>
</feature>
<dbReference type="InterPro" id="IPR057826">
    <property type="entry name" value="WWE_C20G8.02"/>
</dbReference>
<dbReference type="Proteomes" id="UP001162480">
    <property type="component" value="Chromosome 12"/>
</dbReference>
<dbReference type="GO" id="GO:0004620">
    <property type="term" value="F:phospholipase activity"/>
    <property type="evidence" value="ECO:0007669"/>
    <property type="project" value="TreeGrafter"/>
</dbReference>
<sequence>MNPITSIISYFATESDKNSDEVGSGDKTENEDEDEDEEREIANSSIREPTAQVTEDEHYMAVVDYEKGIDDNNDEDDIEDDDDDPKNTLFPPVQLSDPNCSSLTSGVSHWTPVRKQPRPPPAHLKKYLYPVSEIIEELHPEEVRWMYRHAGKKKWTPFIGYDSLRIEFRYRELSVSSLSEDKLKDMIVVRGGLYEVDVVARKCYPLFWTGDTADVLRGIWFYDDTWQPLEEETSIRIETDHLGKFLGKKYPCDFSETVNLKVARQVIHHIAFSDCHVEWRNATEVYMFSDSTPSKIVRSVSQTLGFQKSGTKLCRGYCNEARMDDKPPDITHLVFVVHGIGQKMDTGNIIKRCNELRESIERLKKKNFPNLDQGNQRVEFLPVEWRSSLQLDGDTVELITPHSVKGLRTILNSSAMDILYYTSPLYRSEITHGLQSEINRLYSVFCLRNPYFISAGGKISIAAHSLGAVITYDIITSWNPIKLYDQFVASLIDEKREQLQDSTHLLSDMDSARARVSEIESQLSSLQEKQQKGSQALKFRVENLFCLGSPLAVFLTLRGVPLHGCDNNGQPNVIPSHLCHRLFNIYHPADPIAYRIEPLIYKHYASILPVDIQRFDAPLKRPYSECSGRGSTSDTLVDSSSEHSIASIPESSTETEAESSSLPKTIGYSLGNMFLTLIKKSPSDLLTRELKKMETEARQLEEMNPTPMPSCSVHNAPVLEYRMDFQLKESSFENSYISALTSHTAYWSNQDLKKRGPSYGIVRSDTKPYSDEANF</sequence>
<feature type="compositionally biased region" description="Basic and acidic residues" evidence="2">
    <location>
        <begin position="14"/>
        <end position="28"/>
    </location>
</feature>
<feature type="domain" description="DDHD" evidence="3">
    <location>
        <begin position="537"/>
        <end position="762"/>
    </location>
</feature>
<gene>
    <name evidence="4" type="ORF">OCTVUL_1B020143</name>
</gene>